<dbReference type="Pfam" id="PF00293">
    <property type="entry name" value="NUDIX"/>
    <property type="match status" value="1"/>
</dbReference>
<reference evidence="3" key="1">
    <citation type="journal article" date="2019" name="Int. J. Syst. Evol. Microbiol.">
        <title>The Global Catalogue of Microorganisms (GCM) 10K type strain sequencing project: providing services to taxonomists for standard genome sequencing and annotation.</title>
        <authorList>
            <consortium name="The Broad Institute Genomics Platform"/>
            <consortium name="The Broad Institute Genome Sequencing Center for Infectious Disease"/>
            <person name="Wu L."/>
            <person name="Ma J."/>
        </authorList>
    </citation>
    <scope>NUCLEOTIDE SEQUENCE [LARGE SCALE GENOMIC DNA]</scope>
    <source>
        <strain evidence="3">CGMCC 1.18578</strain>
    </source>
</reference>
<dbReference type="RefSeq" id="WP_378113487.1">
    <property type="nucleotide sequence ID" value="NZ_JBHSNC010000054.1"/>
</dbReference>
<dbReference type="PANTHER" id="PTHR10885:SF0">
    <property type="entry name" value="ISOPENTENYL-DIPHOSPHATE DELTA-ISOMERASE"/>
    <property type="match status" value="1"/>
</dbReference>
<protein>
    <submittedName>
        <fullName evidence="2">NUDIX domain-containing protein</fullName>
    </submittedName>
</protein>
<dbReference type="PROSITE" id="PS51462">
    <property type="entry name" value="NUDIX"/>
    <property type="match status" value="1"/>
</dbReference>
<sequence>MGETFDVYDEEDRWIGTAERSEVHARGLWHRSFHCWLARAGEGDEVTILFQQRSSGKDTNPDKFDITAAGHLVAGETPREAVRELEEELGVAIGFDQLTPFGTVREEDEGTALGIRYIDREVSYVYGCVSDFDLTRFRLQEEEVAGVYEARASDLIALMEGKLAELLARGIVSRGGLISPSEASVTRSAFVPRSESYYLDVFKRLRELAGR</sequence>
<accession>A0ABW0R3F0</accession>
<gene>
    <name evidence="2" type="ORF">ACFPQ4_19080</name>
</gene>
<keyword evidence="3" id="KW-1185">Reference proteome</keyword>
<dbReference type="EMBL" id="JBHSNC010000054">
    <property type="protein sequence ID" value="MFC5531528.1"/>
    <property type="molecule type" value="Genomic_DNA"/>
</dbReference>
<evidence type="ECO:0000259" key="1">
    <source>
        <dbReference type="PROSITE" id="PS51462"/>
    </source>
</evidence>
<dbReference type="PANTHER" id="PTHR10885">
    <property type="entry name" value="ISOPENTENYL-DIPHOSPHATE DELTA-ISOMERASE"/>
    <property type="match status" value="1"/>
</dbReference>
<evidence type="ECO:0000313" key="3">
    <source>
        <dbReference type="Proteomes" id="UP001596108"/>
    </source>
</evidence>
<dbReference type="InterPro" id="IPR015797">
    <property type="entry name" value="NUDIX_hydrolase-like_dom_sf"/>
</dbReference>
<dbReference type="CDD" id="cd04692">
    <property type="entry name" value="NUDIX_Hydrolase"/>
    <property type="match status" value="1"/>
</dbReference>
<organism evidence="2 3">
    <name type="scientific">Cohnella yongneupensis</name>
    <dbReference type="NCBI Taxonomy" id="425006"/>
    <lineage>
        <taxon>Bacteria</taxon>
        <taxon>Bacillati</taxon>
        <taxon>Bacillota</taxon>
        <taxon>Bacilli</taxon>
        <taxon>Bacillales</taxon>
        <taxon>Paenibacillaceae</taxon>
        <taxon>Cohnella</taxon>
    </lineage>
</organism>
<feature type="domain" description="Nudix hydrolase" evidence="1">
    <location>
        <begin position="28"/>
        <end position="184"/>
    </location>
</feature>
<dbReference type="Proteomes" id="UP001596108">
    <property type="component" value="Unassembled WGS sequence"/>
</dbReference>
<dbReference type="Gene3D" id="3.90.79.10">
    <property type="entry name" value="Nucleoside Triphosphate Pyrophosphohydrolase"/>
    <property type="match status" value="1"/>
</dbReference>
<proteinExistence type="predicted"/>
<dbReference type="InterPro" id="IPR000086">
    <property type="entry name" value="NUDIX_hydrolase_dom"/>
</dbReference>
<evidence type="ECO:0000313" key="2">
    <source>
        <dbReference type="EMBL" id="MFC5531528.1"/>
    </source>
</evidence>
<comment type="caution">
    <text evidence="2">The sequence shown here is derived from an EMBL/GenBank/DDBJ whole genome shotgun (WGS) entry which is preliminary data.</text>
</comment>
<name>A0ABW0R3F0_9BACL</name>
<dbReference type="SUPFAM" id="SSF55811">
    <property type="entry name" value="Nudix"/>
    <property type="match status" value="1"/>
</dbReference>